<dbReference type="InterPro" id="IPR004843">
    <property type="entry name" value="Calcineurin-like_PHP"/>
</dbReference>
<comment type="catalytic activity">
    <reaction evidence="18">
        <text>a ribonucleoside 5'-triphosphate + 2 H2O = a ribonucleoside 5'-phosphate + 2 phosphate + 2 H(+)</text>
        <dbReference type="Rhea" id="RHEA:36795"/>
        <dbReference type="ChEBI" id="CHEBI:15377"/>
        <dbReference type="ChEBI" id="CHEBI:15378"/>
        <dbReference type="ChEBI" id="CHEBI:43474"/>
        <dbReference type="ChEBI" id="CHEBI:58043"/>
        <dbReference type="ChEBI" id="CHEBI:61557"/>
        <dbReference type="EC" id="3.6.1.5"/>
    </reaction>
    <physiologicalReaction direction="left-to-right" evidence="18">
        <dbReference type="Rhea" id="RHEA:36796"/>
    </physiologicalReaction>
</comment>
<dbReference type="GO" id="GO:0046872">
    <property type="term" value="F:metal ion binding"/>
    <property type="evidence" value="ECO:0007669"/>
    <property type="project" value="UniProtKB-KW"/>
</dbReference>
<keyword evidence="14" id="KW-1199">Hemostasis impairing toxin</keyword>
<dbReference type="PANTHER" id="PTHR11575:SF32">
    <property type="entry name" value="APYRASE-LIKE PROTEIN"/>
    <property type="match status" value="1"/>
</dbReference>
<keyword evidence="9 20" id="KW-0732">Signal</keyword>
<protein>
    <recommendedName>
        <fullName evidence="19">Apyrase</fullName>
        <ecNumber evidence="4">3.6.1.5</ecNumber>
    </recommendedName>
    <alternativeName>
        <fullName evidence="16">ATP-diphosphatase</fullName>
    </alternativeName>
    <alternativeName>
        <fullName evidence="17">ATP-diphosphohydrolase</fullName>
    </alternativeName>
    <alternativeName>
        <fullName evidence="15">Adenosine diphosphatase</fullName>
    </alternativeName>
</protein>
<dbReference type="PANTHER" id="PTHR11575">
    <property type="entry name" value="5'-NUCLEOTIDASE-RELATED"/>
    <property type="match status" value="1"/>
</dbReference>
<dbReference type="Gene3D" id="3.60.21.10">
    <property type="match status" value="1"/>
</dbReference>
<evidence type="ECO:0000256" key="3">
    <source>
        <dbReference type="ARBA" id="ARBA00006654"/>
    </source>
</evidence>
<dbReference type="SUPFAM" id="SSF56300">
    <property type="entry name" value="Metallo-dependent phosphatases"/>
    <property type="match status" value="1"/>
</dbReference>
<sequence>MGAFGRNKFGSILLLLAVVTVGVLAVNNMPKRRRELERMFPLTLVHLNDFHARFEETNLKSNNCTVSERNAGSCIAGIARVYTVINDLLQKYKHKNAIYLNAGDNFQGTLWYNLLRWEVTAEFIKKLRPAAMTLGNHEFDHTPAGLAPYLASLNRARVPTVVANLVLNGEEELLNSQIRRSVVLEVDRRRVGIIGVLYDKTHTIAQTGKVTFSDAVEAVRDEAARLRQRGIKRIIVLSHCGLDDDKRIAAEAGDNIDLIVGAHSHSFLYSNDTGAPYDAKTDVIVGEYPVVVQSKNTGKKIPIVQAMAYGKYVGRITVYFDERGNLKYWEGYPVYVNGSIVPNAQIVQDMQPWRQKLWALGSTVVGETRVRLNRDTCRSLECSLGIVVADAFADSWTNATFRPLAIIQAGNFRNQIPVGSITNGQIIEAAPFGSTADMVKISGKDIWSMAEHSFTWDVESRTNCLQVSGLRIRIDTSKPFYSRVVSIDARDYSNPTQEIYSPLNPSSEYYVVVPSYLADGKDGFVWMKNATRRWSGPLDSDSFTNYVAKVKVIDNLQTGRVQVCGVNWDCVNNIALPLNDDGTPKKV</sequence>
<comment type="similarity">
    <text evidence="3 20">Belongs to the 5'-nucleotidase family.</text>
</comment>
<feature type="signal peptide" evidence="20">
    <location>
        <begin position="1"/>
        <end position="25"/>
    </location>
</feature>
<evidence type="ECO:0000256" key="19">
    <source>
        <dbReference type="ARBA" id="ARBA00074431"/>
    </source>
</evidence>
<keyword evidence="10 20" id="KW-0547">Nucleotide-binding</keyword>
<evidence type="ECO:0000256" key="16">
    <source>
        <dbReference type="ARBA" id="ARBA00031428"/>
    </source>
</evidence>
<name>A0A1Q3FQ34_CULTA</name>
<evidence type="ECO:0000256" key="17">
    <source>
        <dbReference type="ARBA" id="ARBA00032306"/>
    </source>
</evidence>
<evidence type="ECO:0000256" key="2">
    <source>
        <dbReference type="ARBA" id="ARBA00004613"/>
    </source>
</evidence>
<dbReference type="GO" id="GO:0006196">
    <property type="term" value="P:AMP catabolic process"/>
    <property type="evidence" value="ECO:0007669"/>
    <property type="project" value="TreeGrafter"/>
</dbReference>
<dbReference type="EC" id="3.6.1.5" evidence="4"/>
<evidence type="ECO:0000256" key="20">
    <source>
        <dbReference type="RuleBase" id="RU362119"/>
    </source>
</evidence>
<evidence type="ECO:0000259" key="22">
    <source>
        <dbReference type="Pfam" id="PF02872"/>
    </source>
</evidence>
<feature type="chain" id="PRO_5011813207" description="Apyrase" evidence="20">
    <location>
        <begin position="26"/>
        <end position="587"/>
    </location>
</feature>
<dbReference type="GO" id="GO:0090729">
    <property type="term" value="F:toxin activity"/>
    <property type="evidence" value="ECO:0007669"/>
    <property type="project" value="UniProtKB-KW"/>
</dbReference>
<dbReference type="CDD" id="cd07409">
    <property type="entry name" value="MPP_CD73_N"/>
    <property type="match status" value="1"/>
</dbReference>
<evidence type="ECO:0000256" key="4">
    <source>
        <dbReference type="ARBA" id="ARBA00012148"/>
    </source>
</evidence>
<evidence type="ECO:0000256" key="12">
    <source>
        <dbReference type="ARBA" id="ARBA00022840"/>
    </source>
</evidence>
<keyword evidence="5" id="KW-1201">Platelet aggregation inhibiting toxin</keyword>
<dbReference type="SUPFAM" id="SSF55816">
    <property type="entry name" value="5'-nucleotidase (syn. UDP-sugar hydrolase), C-terminal domain"/>
    <property type="match status" value="1"/>
</dbReference>
<evidence type="ECO:0000256" key="18">
    <source>
        <dbReference type="ARBA" id="ARBA00047297"/>
    </source>
</evidence>
<dbReference type="GO" id="GO:0008253">
    <property type="term" value="F:5'-nucleotidase activity"/>
    <property type="evidence" value="ECO:0007669"/>
    <property type="project" value="TreeGrafter"/>
</dbReference>
<comment type="cofactor">
    <cofactor evidence="1">
        <name>a divalent metal cation</name>
        <dbReference type="ChEBI" id="CHEBI:60240"/>
    </cofactor>
</comment>
<dbReference type="FunFam" id="3.60.21.10:FF:000020">
    <property type="entry name" value="NT5E isoform 4"/>
    <property type="match status" value="1"/>
</dbReference>
<dbReference type="Gene3D" id="3.90.780.10">
    <property type="entry name" value="5'-Nucleotidase, C-terminal domain"/>
    <property type="match status" value="1"/>
</dbReference>
<evidence type="ECO:0000256" key="8">
    <source>
        <dbReference type="ARBA" id="ARBA00022723"/>
    </source>
</evidence>
<dbReference type="PROSITE" id="PS00786">
    <property type="entry name" value="5_NUCLEOTIDASE_2"/>
    <property type="match status" value="1"/>
</dbReference>
<keyword evidence="7" id="KW-0800">Toxin</keyword>
<dbReference type="InterPro" id="IPR008334">
    <property type="entry name" value="5'-Nucleotdase_C"/>
</dbReference>
<evidence type="ECO:0000256" key="1">
    <source>
        <dbReference type="ARBA" id="ARBA00001968"/>
    </source>
</evidence>
<evidence type="ECO:0000256" key="15">
    <source>
        <dbReference type="ARBA" id="ARBA00030084"/>
    </source>
</evidence>
<dbReference type="InterPro" id="IPR006146">
    <property type="entry name" value="5'-Nucleotdase_CS"/>
</dbReference>
<evidence type="ECO:0000313" key="23">
    <source>
        <dbReference type="EMBL" id="JAV29644.1"/>
    </source>
</evidence>
<dbReference type="InterPro" id="IPR006179">
    <property type="entry name" value="5_nucleotidase/apyrase"/>
</dbReference>
<keyword evidence="11 20" id="KW-0378">Hydrolase</keyword>
<evidence type="ECO:0000256" key="9">
    <source>
        <dbReference type="ARBA" id="ARBA00022729"/>
    </source>
</evidence>
<evidence type="ECO:0000256" key="14">
    <source>
        <dbReference type="ARBA" id="ARBA00023240"/>
    </source>
</evidence>
<evidence type="ECO:0000256" key="6">
    <source>
        <dbReference type="ARBA" id="ARBA00022525"/>
    </source>
</evidence>
<accession>A0A1Q3FQ34</accession>
<reference evidence="23" key="1">
    <citation type="submission" date="2017-01" db="EMBL/GenBank/DDBJ databases">
        <title>A deep insight into the sialotranscriptome of adult male and female Cluex tarsalis mosquitoes.</title>
        <authorList>
            <person name="Ribeiro J.M."/>
            <person name="Moreira F."/>
            <person name="Bernard K.A."/>
            <person name="Calvo E."/>
        </authorList>
    </citation>
    <scope>NUCLEOTIDE SEQUENCE</scope>
    <source>
        <strain evidence="23">Kern County</strain>
        <tissue evidence="23">Salivary glands</tissue>
    </source>
</reference>
<proteinExistence type="inferred from homology"/>
<evidence type="ECO:0000256" key="5">
    <source>
        <dbReference type="ARBA" id="ARBA00022442"/>
    </source>
</evidence>
<dbReference type="GO" id="GO:0004050">
    <property type="term" value="F:apyrase activity"/>
    <property type="evidence" value="ECO:0007669"/>
    <property type="project" value="UniProtKB-EC"/>
</dbReference>
<organism evidence="23">
    <name type="scientific">Culex tarsalis</name>
    <name type="common">Encephalitis mosquito</name>
    <dbReference type="NCBI Taxonomy" id="7177"/>
    <lineage>
        <taxon>Eukaryota</taxon>
        <taxon>Metazoa</taxon>
        <taxon>Ecdysozoa</taxon>
        <taxon>Arthropoda</taxon>
        <taxon>Hexapoda</taxon>
        <taxon>Insecta</taxon>
        <taxon>Pterygota</taxon>
        <taxon>Neoptera</taxon>
        <taxon>Endopterygota</taxon>
        <taxon>Diptera</taxon>
        <taxon>Nematocera</taxon>
        <taxon>Culicoidea</taxon>
        <taxon>Culicidae</taxon>
        <taxon>Culicinae</taxon>
        <taxon>Culicini</taxon>
        <taxon>Culex</taxon>
        <taxon>Culex</taxon>
    </lineage>
</organism>
<evidence type="ECO:0000256" key="13">
    <source>
        <dbReference type="ARBA" id="ARBA00023180"/>
    </source>
</evidence>
<dbReference type="Pfam" id="PF00149">
    <property type="entry name" value="Metallophos"/>
    <property type="match status" value="1"/>
</dbReference>
<dbReference type="AlphaFoldDB" id="A0A1Q3FQ34"/>
<evidence type="ECO:0000256" key="7">
    <source>
        <dbReference type="ARBA" id="ARBA00022656"/>
    </source>
</evidence>
<evidence type="ECO:0000256" key="10">
    <source>
        <dbReference type="ARBA" id="ARBA00022741"/>
    </source>
</evidence>
<keyword evidence="12" id="KW-0067">ATP-binding</keyword>
<dbReference type="GO" id="GO:0005576">
    <property type="term" value="C:extracellular region"/>
    <property type="evidence" value="ECO:0007669"/>
    <property type="project" value="UniProtKB-SubCell"/>
</dbReference>
<dbReference type="InterPro" id="IPR029052">
    <property type="entry name" value="Metallo-depent_PP-like"/>
</dbReference>
<keyword evidence="13" id="KW-0325">Glycoprotein</keyword>
<dbReference type="PRINTS" id="PR01607">
    <property type="entry name" value="APYRASEFAMLY"/>
</dbReference>
<dbReference type="EMBL" id="GFDL01005401">
    <property type="protein sequence ID" value="JAV29644.1"/>
    <property type="molecule type" value="Transcribed_RNA"/>
</dbReference>
<keyword evidence="8" id="KW-0479">Metal-binding</keyword>
<feature type="domain" description="Calcineurin-like phosphoesterase" evidence="21">
    <location>
        <begin position="43"/>
        <end position="266"/>
    </location>
</feature>
<feature type="domain" description="5'-Nucleotidase C-terminal" evidence="22">
    <location>
        <begin position="364"/>
        <end position="528"/>
    </location>
</feature>
<comment type="subcellular location">
    <subcellularLocation>
        <location evidence="2">Secreted</location>
    </subcellularLocation>
</comment>
<keyword evidence="6" id="KW-0964">Secreted</keyword>
<dbReference type="Pfam" id="PF02872">
    <property type="entry name" value="5_nucleotid_C"/>
    <property type="match status" value="1"/>
</dbReference>
<dbReference type="InterPro" id="IPR036907">
    <property type="entry name" value="5'-Nucleotdase_C_sf"/>
</dbReference>
<evidence type="ECO:0000256" key="11">
    <source>
        <dbReference type="ARBA" id="ARBA00022801"/>
    </source>
</evidence>
<dbReference type="GO" id="GO:0005524">
    <property type="term" value="F:ATP binding"/>
    <property type="evidence" value="ECO:0007669"/>
    <property type="project" value="UniProtKB-KW"/>
</dbReference>
<evidence type="ECO:0000259" key="21">
    <source>
        <dbReference type="Pfam" id="PF00149"/>
    </source>
</evidence>
<dbReference type="GO" id="GO:0005886">
    <property type="term" value="C:plasma membrane"/>
    <property type="evidence" value="ECO:0007669"/>
    <property type="project" value="TreeGrafter"/>
</dbReference>